<sequence>MVNEDVNESEDSEPSVCERNGMIPMHEQSEQGPAADAKGTDGNAQTEETALLNHCTVQQPPEPTAGSSVPARTWRQIFACPPQGLLAQTVTNVAFVVLVWAVVWSITGAECLPGGNLFGILFLYFFAVIGGKIFGFIKIRTLPPLPALLGMLLAGFLIRNTPFISGFVQINLRWSAALRNIALSIILTRAGLGLDAKALKKLKAVCLRLAFGPCLSETGTAAVLAYLFLHLPWQWGFILGFVLGAVSPAVVVPSMLILQAGGYGVEKGVPTLLMAAGSIDDILAITGFNTCLGMAFSSGSTLYNVLRGVLEVGVGIAAGGILGMFIRYFPSHDQASLAWKRSYFVLGLSMFAVFGSIYFGFPGSGGLCTLVLAFVAGVGWSDEKVNV</sequence>
<proteinExistence type="inferred from homology"/>
<dbReference type="InterPro" id="IPR051843">
    <property type="entry name" value="CPA1_transporter"/>
</dbReference>
<name>A0A852FEK3_PEUTA</name>
<keyword evidence="3" id="KW-0472">Membrane</keyword>
<feature type="region of interest" description="Disordered" evidence="2">
    <location>
        <begin position="1"/>
        <end position="42"/>
    </location>
</feature>
<feature type="transmembrane region" description="Helical" evidence="3">
    <location>
        <begin position="176"/>
        <end position="194"/>
    </location>
</feature>
<feature type="non-terminal residue" evidence="4">
    <location>
        <position position="387"/>
    </location>
</feature>
<dbReference type="PANTHER" id="PTHR31102">
    <property type="match status" value="1"/>
</dbReference>
<feature type="transmembrane region" description="Helical" evidence="3">
    <location>
        <begin position="272"/>
        <end position="296"/>
    </location>
</feature>
<feature type="transmembrane region" description="Helical" evidence="3">
    <location>
        <begin position="235"/>
        <end position="260"/>
    </location>
</feature>
<evidence type="ECO:0000256" key="2">
    <source>
        <dbReference type="SAM" id="MobiDB-lite"/>
    </source>
</evidence>
<reference evidence="4" key="1">
    <citation type="submission" date="2019-09" db="EMBL/GenBank/DDBJ databases">
        <title>Bird 10,000 Genomes (B10K) Project - Family phase.</title>
        <authorList>
            <person name="Zhang G."/>
        </authorList>
    </citation>
    <scope>NUCLEOTIDE SEQUENCE</scope>
    <source>
        <strain evidence="4">B10K-DU-002-52</strain>
        <tissue evidence="4">Muscle</tissue>
    </source>
</reference>
<dbReference type="Proteomes" id="UP000629713">
    <property type="component" value="Unassembled WGS sequence"/>
</dbReference>
<feature type="transmembrane region" description="Helical" evidence="3">
    <location>
        <begin position="85"/>
        <end position="106"/>
    </location>
</feature>
<feature type="transmembrane region" description="Helical" evidence="3">
    <location>
        <begin position="149"/>
        <end position="170"/>
    </location>
</feature>
<dbReference type="PANTHER" id="PTHR31102:SF1">
    <property type="entry name" value="CATION_H+ EXCHANGER DOMAIN-CONTAINING PROTEIN"/>
    <property type="match status" value="1"/>
</dbReference>
<accession>A0A852FEK3</accession>
<dbReference type="GO" id="GO:0098662">
    <property type="term" value="P:inorganic cation transmembrane transport"/>
    <property type="evidence" value="ECO:0007669"/>
    <property type="project" value="TreeGrafter"/>
</dbReference>
<evidence type="ECO:0000313" key="5">
    <source>
        <dbReference type="Proteomes" id="UP000629713"/>
    </source>
</evidence>
<evidence type="ECO:0000256" key="3">
    <source>
        <dbReference type="SAM" id="Phobius"/>
    </source>
</evidence>
<feature type="compositionally biased region" description="Acidic residues" evidence="2">
    <location>
        <begin position="1"/>
        <end position="13"/>
    </location>
</feature>
<feature type="transmembrane region" description="Helical" evidence="3">
    <location>
        <begin position="118"/>
        <end position="137"/>
    </location>
</feature>
<dbReference type="EMBL" id="WBNO01011417">
    <property type="protein sequence ID" value="NXQ14121.1"/>
    <property type="molecule type" value="Genomic_DNA"/>
</dbReference>
<organism evidence="4 5">
    <name type="scientific">Peucedramus taeniatus</name>
    <name type="common">Olive warbler</name>
    <dbReference type="NCBI Taxonomy" id="135441"/>
    <lineage>
        <taxon>Eukaryota</taxon>
        <taxon>Metazoa</taxon>
        <taxon>Chordata</taxon>
        <taxon>Craniata</taxon>
        <taxon>Vertebrata</taxon>
        <taxon>Euteleostomi</taxon>
        <taxon>Archelosauria</taxon>
        <taxon>Archosauria</taxon>
        <taxon>Dinosauria</taxon>
        <taxon>Saurischia</taxon>
        <taxon>Theropoda</taxon>
        <taxon>Coelurosauria</taxon>
        <taxon>Aves</taxon>
        <taxon>Neognathae</taxon>
        <taxon>Neoaves</taxon>
        <taxon>Telluraves</taxon>
        <taxon>Australaves</taxon>
        <taxon>Passeriformes</taxon>
        <taxon>Passeroidea</taxon>
        <taxon>Fringillidae</taxon>
        <taxon>Peucedraminae</taxon>
        <taxon>Peucedramus</taxon>
    </lineage>
</organism>
<protein>
    <submittedName>
        <fullName evidence="4">SL9B2 protein</fullName>
    </submittedName>
</protein>
<dbReference type="AlphaFoldDB" id="A0A852FEK3"/>
<feature type="transmembrane region" description="Helical" evidence="3">
    <location>
        <begin position="308"/>
        <end position="330"/>
    </location>
</feature>
<keyword evidence="3" id="KW-1133">Transmembrane helix</keyword>
<keyword evidence="5" id="KW-1185">Reference proteome</keyword>
<evidence type="ECO:0000256" key="1">
    <source>
        <dbReference type="ARBA" id="ARBA00007367"/>
    </source>
</evidence>
<comment type="similarity">
    <text evidence="1">Belongs to the monovalent cation:proton antiporter 1 (CPA1) transporter (TC 2.A.36) family.</text>
</comment>
<gene>
    <name evidence="4" type="primary">Slc9b2</name>
    <name evidence="4" type="ORF">PEUTAE_R08281</name>
</gene>
<keyword evidence="3" id="KW-0812">Transmembrane</keyword>
<evidence type="ECO:0000313" key="4">
    <source>
        <dbReference type="EMBL" id="NXQ14121.1"/>
    </source>
</evidence>
<comment type="caution">
    <text evidence="4">The sequence shown here is derived from an EMBL/GenBank/DDBJ whole genome shotgun (WGS) entry which is preliminary data.</text>
</comment>
<feature type="transmembrane region" description="Helical" evidence="3">
    <location>
        <begin position="206"/>
        <end position="229"/>
    </location>
</feature>
<feature type="non-terminal residue" evidence="4">
    <location>
        <position position="1"/>
    </location>
</feature>